<evidence type="ECO:0000313" key="5">
    <source>
        <dbReference type="Proteomes" id="UP000694050"/>
    </source>
</evidence>
<feature type="compositionally biased region" description="Basic and acidic residues" evidence="1">
    <location>
        <begin position="421"/>
        <end position="437"/>
    </location>
</feature>
<keyword evidence="2" id="KW-0812">Transmembrane</keyword>
<feature type="transmembrane region" description="Helical" evidence="2">
    <location>
        <begin position="327"/>
        <end position="345"/>
    </location>
</feature>
<feature type="transmembrane region" description="Helical" evidence="2">
    <location>
        <begin position="366"/>
        <end position="393"/>
    </location>
</feature>
<feature type="domain" description="DUF3533" evidence="3">
    <location>
        <begin position="34"/>
        <end position="394"/>
    </location>
</feature>
<name>A0A8J5NI66_FUSOX</name>
<proteinExistence type="predicted"/>
<accession>A0A8J5NI66</accession>
<dbReference type="EMBL" id="JAELUQ010000012">
    <property type="protein sequence ID" value="KAG7405646.1"/>
    <property type="molecule type" value="Genomic_DNA"/>
</dbReference>
<keyword evidence="2" id="KW-1133">Transmembrane helix</keyword>
<evidence type="ECO:0000259" key="3">
    <source>
        <dbReference type="Pfam" id="PF12051"/>
    </source>
</evidence>
<feature type="transmembrane region" description="Helical" evidence="2">
    <location>
        <begin position="297"/>
        <end position="315"/>
    </location>
</feature>
<keyword evidence="2" id="KW-0472">Membrane</keyword>
<organism evidence="4 5">
    <name type="scientific">Fusarium oxysporum f. sp. rapae</name>
    <dbReference type="NCBI Taxonomy" id="485398"/>
    <lineage>
        <taxon>Eukaryota</taxon>
        <taxon>Fungi</taxon>
        <taxon>Dikarya</taxon>
        <taxon>Ascomycota</taxon>
        <taxon>Pezizomycotina</taxon>
        <taxon>Sordariomycetes</taxon>
        <taxon>Hypocreomycetidae</taxon>
        <taxon>Hypocreales</taxon>
        <taxon>Nectriaceae</taxon>
        <taxon>Fusarium</taxon>
        <taxon>Fusarium oxysporum species complex</taxon>
    </lineage>
</organism>
<dbReference type="InterPro" id="IPR053001">
    <property type="entry name" value="MNNG_permease-like"/>
</dbReference>
<dbReference type="GO" id="GO:0016020">
    <property type="term" value="C:membrane"/>
    <property type="evidence" value="ECO:0007669"/>
    <property type="project" value="TreeGrafter"/>
</dbReference>
<sequence length="484" mass="54362">MTLIPPRSSNRISSRSTPLSVRMKTYIIPVIMTALMVQLLFLANMSYLFGSLFKSSTRMHNLKILAIDFDGSDIGKAISGAYDTLQSDKFPSVEFGSSSEYDTPEKVRDAVCNHGYWGAIYTHPGASDRLLSTIEGDNTTVYDPQDAVTTIYNGAYYPSIFSSLQGNMQSLVGAAATMYALATPDALKAVNMTNPTSASTLLRPFHANIWNIMPTEQGTRVLLNTVSLVMGILMHFFFQMGLNGITTSTKVLQSYSKRDVYVFRFITGKIYTLIGALGMAGYFWAFRENWSVDAAQFFETWMCLWFYMDINYLVIDTVLATIVPMQFFAFFLLTWIILNIGSTVFPFELTPGFYHWSWALPAHNAWLLLVGIWSGCRASIGVTLPILFSWWVVGHAGSAWSVRKRCLMTEAEAESQLQDAPNEKFERFSTEQTRQETSHGGGQEQRGQDFDLEANLPAQRLRDDDDNRTMTNGGEPSQERDNIK</sequence>
<feature type="transmembrane region" description="Helical" evidence="2">
    <location>
        <begin position="26"/>
        <end position="49"/>
    </location>
</feature>
<dbReference type="Proteomes" id="UP000694050">
    <property type="component" value="Unassembled WGS sequence"/>
</dbReference>
<protein>
    <submittedName>
        <fullName evidence="4">Nitrosoguanidine resistance protein SNG1</fullName>
    </submittedName>
</protein>
<dbReference type="InterPro" id="IPR022703">
    <property type="entry name" value="DUF3533"/>
</dbReference>
<feature type="transmembrane region" description="Helical" evidence="2">
    <location>
        <begin position="221"/>
        <end position="242"/>
    </location>
</feature>
<gene>
    <name evidence="4" type="primary">SNG1-1</name>
    <name evidence="4" type="ORF">Forpe1208_v015100</name>
</gene>
<feature type="region of interest" description="Disordered" evidence="1">
    <location>
        <begin position="413"/>
        <end position="484"/>
    </location>
</feature>
<dbReference type="PANTHER" id="PTHR34814:SF2">
    <property type="entry name" value="DUF3533 DOMAIN-CONTAINING PROTEIN"/>
    <property type="match status" value="1"/>
</dbReference>
<dbReference type="Pfam" id="PF12051">
    <property type="entry name" value="DUF3533"/>
    <property type="match status" value="1"/>
</dbReference>
<reference evidence="4" key="1">
    <citation type="submission" date="2021-04" db="EMBL/GenBank/DDBJ databases">
        <title>First draft genome resource for Brassicaceae pathogens Fusarium oxysporum f. sp. raphani and Fusarium oxysporum f. sp. rapae.</title>
        <authorList>
            <person name="Asai S."/>
        </authorList>
    </citation>
    <scope>NUCLEOTIDE SEQUENCE</scope>
    <source>
        <strain evidence="4">Tf1208</strain>
    </source>
</reference>
<evidence type="ECO:0000313" key="4">
    <source>
        <dbReference type="EMBL" id="KAG7405646.1"/>
    </source>
</evidence>
<dbReference type="AlphaFoldDB" id="A0A8J5NI66"/>
<dbReference type="PANTHER" id="PTHR34814">
    <property type="entry name" value="NITROSOGUANIDINE RESISTANCE PROTEIN SNG1"/>
    <property type="match status" value="1"/>
</dbReference>
<evidence type="ECO:0000256" key="2">
    <source>
        <dbReference type="SAM" id="Phobius"/>
    </source>
</evidence>
<feature type="transmembrane region" description="Helical" evidence="2">
    <location>
        <begin position="262"/>
        <end position="285"/>
    </location>
</feature>
<comment type="caution">
    <text evidence="4">The sequence shown here is derived from an EMBL/GenBank/DDBJ whole genome shotgun (WGS) entry which is preliminary data.</text>
</comment>
<evidence type="ECO:0000256" key="1">
    <source>
        <dbReference type="SAM" id="MobiDB-lite"/>
    </source>
</evidence>